<evidence type="ECO:0000256" key="1">
    <source>
        <dbReference type="ARBA" id="ARBA00001933"/>
    </source>
</evidence>
<dbReference type="Gene3D" id="3.90.1150.160">
    <property type="match status" value="1"/>
</dbReference>
<evidence type="ECO:0000256" key="6">
    <source>
        <dbReference type="ARBA" id="ARBA00048868"/>
    </source>
</evidence>
<dbReference type="Gene3D" id="4.10.280.50">
    <property type="match status" value="1"/>
</dbReference>
<feature type="modified residue" description="N6-(pyridoxal phosphate)lysine" evidence="7">
    <location>
        <position position="273"/>
    </location>
</feature>
<proteinExistence type="inferred from homology"/>
<evidence type="ECO:0000256" key="7">
    <source>
        <dbReference type="PIRSR" id="PIRSR602129-50"/>
    </source>
</evidence>
<keyword evidence="9" id="KW-0210">Decarboxylase</keyword>
<evidence type="ECO:0000256" key="3">
    <source>
        <dbReference type="ARBA" id="ARBA00012421"/>
    </source>
</evidence>
<keyword evidence="11" id="KW-1185">Reference proteome</keyword>
<dbReference type="PANTHER" id="PTHR43321:SF3">
    <property type="entry name" value="GLUTAMATE DECARBOXYLASE"/>
    <property type="match status" value="1"/>
</dbReference>
<dbReference type="Pfam" id="PF00282">
    <property type="entry name" value="Pyridoxal_deC"/>
    <property type="match status" value="1"/>
</dbReference>
<protein>
    <recommendedName>
        <fullName evidence="3 9">Glutamate decarboxylase</fullName>
        <ecNumber evidence="3 9">4.1.1.15</ecNumber>
    </recommendedName>
</protein>
<comment type="similarity">
    <text evidence="2 8">Belongs to the group II decarboxylase family.</text>
</comment>
<dbReference type="PANTHER" id="PTHR43321">
    <property type="entry name" value="GLUTAMATE DECARBOXYLASE"/>
    <property type="match status" value="1"/>
</dbReference>
<dbReference type="EC" id="4.1.1.15" evidence="3 9"/>
<dbReference type="SUPFAM" id="SSF53383">
    <property type="entry name" value="PLP-dependent transferases"/>
    <property type="match status" value="1"/>
</dbReference>
<dbReference type="GO" id="GO:0005829">
    <property type="term" value="C:cytosol"/>
    <property type="evidence" value="ECO:0007669"/>
    <property type="project" value="TreeGrafter"/>
</dbReference>
<dbReference type="InterPro" id="IPR010107">
    <property type="entry name" value="Glutamate_decarboxylase"/>
</dbReference>
<evidence type="ECO:0000256" key="8">
    <source>
        <dbReference type="RuleBase" id="RU000382"/>
    </source>
</evidence>
<dbReference type="EMBL" id="FNXT01000701">
    <property type="protein sequence ID" value="SZX66418.1"/>
    <property type="molecule type" value="Genomic_DNA"/>
</dbReference>
<dbReference type="InterPro" id="IPR002129">
    <property type="entry name" value="PyrdxlP-dep_de-COase"/>
</dbReference>
<evidence type="ECO:0000313" key="10">
    <source>
        <dbReference type="EMBL" id="SZX66418.1"/>
    </source>
</evidence>
<evidence type="ECO:0000256" key="5">
    <source>
        <dbReference type="ARBA" id="ARBA00023239"/>
    </source>
</evidence>
<dbReference type="AlphaFoldDB" id="A0A383VLJ6"/>
<dbReference type="NCBIfam" id="TIGR01788">
    <property type="entry name" value="Glu-decarb-GAD"/>
    <property type="match status" value="1"/>
</dbReference>
<evidence type="ECO:0000256" key="2">
    <source>
        <dbReference type="ARBA" id="ARBA00009533"/>
    </source>
</evidence>
<organism evidence="10 11">
    <name type="scientific">Tetradesmus obliquus</name>
    <name type="common">Green alga</name>
    <name type="synonym">Acutodesmus obliquus</name>
    <dbReference type="NCBI Taxonomy" id="3088"/>
    <lineage>
        <taxon>Eukaryota</taxon>
        <taxon>Viridiplantae</taxon>
        <taxon>Chlorophyta</taxon>
        <taxon>core chlorophytes</taxon>
        <taxon>Chlorophyceae</taxon>
        <taxon>CS clade</taxon>
        <taxon>Sphaeropleales</taxon>
        <taxon>Scenedesmaceae</taxon>
        <taxon>Tetradesmus</taxon>
    </lineage>
</organism>
<comment type="cofactor">
    <cofactor evidence="1 7 8">
        <name>pyridoxal 5'-phosphate</name>
        <dbReference type="ChEBI" id="CHEBI:597326"/>
    </cofactor>
</comment>
<keyword evidence="5 8" id="KW-0456">Lyase</keyword>
<dbReference type="GO" id="GO:0006538">
    <property type="term" value="P:L-glutamate catabolic process"/>
    <property type="evidence" value="ECO:0007669"/>
    <property type="project" value="TreeGrafter"/>
</dbReference>
<dbReference type="InterPro" id="IPR015424">
    <property type="entry name" value="PyrdxlP-dep_Trfase"/>
</dbReference>
<reference evidence="10 11" key="1">
    <citation type="submission" date="2016-10" db="EMBL/GenBank/DDBJ databases">
        <authorList>
            <person name="Cai Z."/>
        </authorList>
    </citation>
    <scope>NUCLEOTIDE SEQUENCE [LARGE SCALE GENOMIC DNA]</scope>
</reference>
<name>A0A383VLJ6_TETOB</name>
<dbReference type="Gene3D" id="3.40.640.10">
    <property type="entry name" value="Type I PLP-dependent aspartate aminotransferase-like (Major domain)"/>
    <property type="match status" value="1"/>
</dbReference>
<dbReference type="FunFam" id="3.40.640.10:FF:000017">
    <property type="entry name" value="Glutamate decarboxylase"/>
    <property type="match status" value="1"/>
</dbReference>
<evidence type="ECO:0000256" key="9">
    <source>
        <dbReference type="RuleBase" id="RU361171"/>
    </source>
</evidence>
<dbReference type="InterPro" id="IPR015421">
    <property type="entry name" value="PyrdxlP-dep_Trfase_major"/>
</dbReference>
<keyword evidence="4 7" id="KW-0663">Pyridoxal phosphate</keyword>
<comment type="catalytic activity">
    <reaction evidence="6 9">
        <text>L-glutamate + H(+) = 4-aminobutanoate + CO2</text>
        <dbReference type="Rhea" id="RHEA:17785"/>
        <dbReference type="ChEBI" id="CHEBI:15378"/>
        <dbReference type="ChEBI" id="CHEBI:16526"/>
        <dbReference type="ChEBI" id="CHEBI:29985"/>
        <dbReference type="ChEBI" id="CHEBI:59888"/>
        <dbReference type="EC" id="4.1.1.15"/>
    </reaction>
</comment>
<evidence type="ECO:0000313" key="11">
    <source>
        <dbReference type="Proteomes" id="UP000256970"/>
    </source>
</evidence>
<sequence length="493" mass="55537">MACADASNGGVDGLCIPRFLWEAIDASKFPQRSIEPRMAASQIQGLRNLDATPRLNLASFVTTFMEPECRELMEEAIAVNYIDTEEYPSTEKIKEMCVSMLADLWHADLGASKATGTDTVGSSEAVLLAGLAMKRRWQDRRKAAGLDASRPNIVMGTETHVVWEKLTRYFEIEPKWVTNRPGHYHALNEDLIAACDENTIGVVAILGTTYTGHFYDVEELDSLVAAKNEETGWQLCIHVDAASGGFVAPFVFPDMKWDFRLSNVVSINASGHKFGLVYPGLGWVMWRSRQYLPESLVFHDNYLGKDQITITLNFSKGAMNVVGQLYQFTRMGFPGYREINRHMQHTAERLREGLVKMGSFEVISASDRCLPLVAFHLKDVEGRAYDEFNIADRLKTFGWVVPAYTLAAGNQARKVLRVVCRWDFSPTLTNELLDDLQEALDWLEVHYIYTKDQLDKIKATSIKLAEEKVRSSSTTSKWPSVHRLQSLAERGKC</sequence>
<evidence type="ECO:0000256" key="4">
    <source>
        <dbReference type="ARBA" id="ARBA00022898"/>
    </source>
</evidence>
<dbReference type="STRING" id="3088.A0A383VLJ6"/>
<dbReference type="GO" id="GO:0030170">
    <property type="term" value="F:pyridoxal phosphate binding"/>
    <property type="evidence" value="ECO:0007669"/>
    <property type="project" value="InterPro"/>
</dbReference>
<dbReference type="Proteomes" id="UP000256970">
    <property type="component" value="Unassembled WGS sequence"/>
</dbReference>
<dbReference type="GO" id="GO:0004351">
    <property type="term" value="F:glutamate decarboxylase activity"/>
    <property type="evidence" value="ECO:0007669"/>
    <property type="project" value="UniProtKB-EC"/>
</dbReference>
<gene>
    <name evidence="10" type="ORF">BQ4739_LOCUS6832</name>
</gene>
<accession>A0A383VLJ6</accession>